<reference evidence="2" key="1">
    <citation type="submission" date="2022-03" db="EMBL/GenBank/DDBJ databases">
        <authorList>
            <person name="Sayadi A."/>
        </authorList>
    </citation>
    <scope>NUCLEOTIDE SEQUENCE</scope>
</reference>
<keyword evidence="1" id="KW-0732">Signal</keyword>
<dbReference type="OrthoDB" id="8190343at2759"/>
<name>A0A9P0LJV6_ACAOB</name>
<sequence>MFLNQSALLALTYIVLEIHSNLAKNSVGLGGRSKETVNGKWDKLSSDMSEYSWIWSYKKWTILEKGEFMLHFVIHR</sequence>
<accession>A0A9P0LJV6</accession>
<organism evidence="2 3">
    <name type="scientific">Acanthoscelides obtectus</name>
    <name type="common">Bean weevil</name>
    <name type="synonym">Bruchus obtectus</name>
    <dbReference type="NCBI Taxonomy" id="200917"/>
    <lineage>
        <taxon>Eukaryota</taxon>
        <taxon>Metazoa</taxon>
        <taxon>Ecdysozoa</taxon>
        <taxon>Arthropoda</taxon>
        <taxon>Hexapoda</taxon>
        <taxon>Insecta</taxon>
        <taxon>Pterygota</taxon>
        <taxon>Neoptera</taxon>
        <taxon>Endopterygota</taxon>
        <taxon>Coleoptera</taxon>
        <taxon>Polyphaga</taxon>
        <taxon>Cucujiformia</taxon>
        <taxon>Chrysomeloidea</taxon>
        <taxon>Chrysomelidae</taxon>
        <taxon>Bruchinae</taxon>
        <taxon>Bruchini</taxon>
        <taxon>Acanthoscelides</taxon>
    </lineage>
</organism>
<proteinExistence type="predicted"/>
<protein>
    <recommendedName>
        <fullName evidence="4">Secreted protein</fullName>
    </recommendedName>
</protein>
<evidence type="ECO:0000313" key="3">
    <source>
        <dbReference type="Proteomes" id="UP001152888"/>
    </source>
</evidence>
<comment type="caution">
    <text evidence="2">The sequence shown here is derived from an EMBL/GenBank/DDBJ whole genome shotgun (WGS) entry which is preliminary data.</text>
</comment>
<dbReference type="EMBL" id="CAKOFQ010007288">
    <property type="protein sequence ID" value="CAH1997459.1"/>
    <property type="molecule type" value="Genomic_DNA"/>
</dbReference>
<dbReference type="Proteomes" id="UP001152888">
    <property type="component" value="Unassembled WGS sequence"/>
</dbReference>
<dbReference type="AlphaFoldDB" id="A0A9P0LJV6"/>
<feature type="chain" id="PRO_5040201659" description="Secreted protein" evidence="1">
    <location>
        <begin position="24"/>
        <end position="76"/>
    </location>
</feature>
<feature type="signal peptide" evidence="1">
    <location>
        <begin position="1"/>
        <end position="23"/>
    </location>
</feature>
<evidence type="ECO:0000313" key="2">
    <source>
        <dbReference type="EMBL" id="CAH1997459.1"/>
    </source>
</evidence>
<evidence type="ECO:0000256" key="1">
    <source>
        <dbReference type="SAM" id="SignalP"/>
    </source>
</evidence>
<gene>
    <name evidence="2" type="ORF">ACAOBT_LOCUS23758</name>
</gene>
<evidence type="ECO:0008006" key="4">
    <source>
        <dbReference type="Google" id="ProtNLM"/>
    </source>
</evidence>
<keyword evidence="3" id="KW-1185">Reference proteome</keyword>